<gene>
    <name evidence="5" type="ORF">VITISV_010266</name>
</gene>
<dbReference type="GO" id="GO:0003824">
    <property type="term" value="F:catalytic activity"/>
    <property type="evidence" value="ECO:0007669"/>
    <property type="project" value="UniProtKB-KW"/>
</dbReference>
<sequence length="474" mass="55836">MSRRLASKPVGGRLSLLRGRGKKNKSCDALANMEARLAKVELAMAETRERVEGIKDLREHIQEFREREFMSFQDKVKIMLASMESKVEPLLHEWRLETKRFNKSWPSTRQLCRYGSCTLMTHKAPRVEVPKPHMFNGKRDAKELDNFLWHMERKNMKHLKHTSSIREYVKEFSTLMFEIPNMSEEELLFNFMDNLQSWVKQKLRRYGVQDLATTMAVAKYFAEYKRRDSSKPKLQSKRSMTPMDDFKMVLGMDFLRKVKVEPTVFPTLNGYLGREEAMHGSYGHRRCQQAFENLKKTVTEKPVLALPNHTKVFEVHMDASDFAIGGVLMQDRHLIAFESRKLNDSKRQYTVQEKEMIKKLSPKQARWKDFLAEFDYTLEYKPRNANNVVDAISPKWVGSLGQRRTMALLELAYYWPQICDEVEAYVRTCFVCQQDRVEQQQPRRLLEPLPIAEHPWESVTMDFIIELPKLKGYD</sequence>
<feature type="coiled-coil region" evidence="2">
    <location>
        <begin position="30"/>
        <end position="57"/>
    </location>
</feature>
<dbReference type="EMBL" id="AM476588">
    <property type="protein sequence ID" value="CAN75150.1"/>
    <property type="molecule type" value="Genomic_DNA"/>
</dbReference>
<evidence type="ECO:0000256" key="2">
    <source>
        <dbReference type="SAM" id="Coils"/>
    </source>
</evidence>
<evidence type="ECO:0000259" key="3">
    <source>
        <dbReference type="Pfam" id="PF17919"/>
    </source>
</evidence>
<evidence type="ECO:0000313" key="5">
    <source>
        <dbReference type="EMBL" id="CAN75150.1"/>
    </source>
</evidence>
<organism evidence="5">
    <name type="scientific">Vitis vinifera</name>
    <name type="common">Grape</name>
    <dbReference type="NCBI Taxonomy" id="29760"/>
    <lineage>
        <taxon>Eukaryota</taxon>
        <taxon>Viridiplantae</taxon>
        <taxon>Streptophyta</taxon>
        <taxon>Embryophyta</taxon>
        <taxon>Tracheophyta</taxon>
        <taxon>Spermatophyta</taxon>
        <taxon>Magnoliopsida</taxon>
        <taxon>eudicotyledons</taxon>
        <taxon>Gunneridae</taxon>
        <taxon>Pentapetalae</taxon>
        <taxon>rosids</taxon>
        <taxon>Vitales</taxon>
        <taxon>Vitaceae</taxon>
        <taxon>Viteae</taxon>
        <taxon>Vitis</taxon>
    </lineage>
</organism>
<protein>
    <recommendedName>
        <fullName evidence="6">Retrovirus-related Pol polyprotein from transposon 17.6</fullName>
    </recommendedName>
</protein>
<dbReference type="InterPro" id="IPR041577">
    <property type="entry name" value="RT_RNaseH_2"/>
</dbReference>
<proteinExistence type="predicted"/>
<dbReference type="InterPro" id="IPR043502">
    <property type="entry name" value="DNA/RNA_pol_sf"/>
</dbReference>
<dbReference type="AlphaFoldDB" id="A5BZ95"/>
<name>A5BZ95_VITVI</name>
<keyword evidence="2" id="KW-0175">Coiled coil</keyword>
<dbReference type="Pfam" id="PF17919">
    <property type="entry name" value="RT_RNaseH_2"/>
    <property type="match status" value="1"/>
</dbReference>
<feature type="domain" description="Reverse transcriptase/retrotransposon-derived protein RNase H-like" evidence="3">
    <location>
        <begin position="286"/>
        <end position="357"/>
    </location>
</feature>
<evidence type="ECO:0000256" key="1">
    <source>
        <dbReference type="ARBA" id="ARBA00023268"/>
    </source>
</evidence>
<dbReference type="SUPFAM" id="SSF56672">
    <property type="entry name" value="DNA/RNA polymerases"/>
    <property type="match status" value="1"/>
</dbReference>
<reference evidence="5" key="1">
    <citation type="journal article" date="2007" name="PLoS ONE">
        <title>The first genome sequence of an elite grapevine cultivar (Pinot noir Vitis vinifera L.): coping with a highly heterozygous genome.</title>
        <authorList>
            <person name="Velasco R."/>
            <person name="Zharkikh A."/>
            <person name="Troggio M."/>
            <person name="Cartwright D.A."/>
            <person name="Cestaro A."/>
            <person name="Pruss D."/>
            <person name="Pindo M."/>
            <person name="FitzGerald L.M."/>
            <person name="Vezzulli S."/>
            <person name="Reid J."/>
            <person name="Malacarne G."/>
            <person name="Iliev D."/>
            <person name="Coppola G."/>
            <person name="Wardell B."/>
            <person name="Micheletti D."/>
            <person name="Macalma T."/>
            <person name="Facci M."/>
            <person name="Mitchell J.T."/>
            <person name="Perazzolli M."/>
            <person name="Eldredge G."/>
            <person name="Gatto P."/>
            <person name="Oyzerski R."/>
            <person name="Moretto M."/>
            <person name="Gutin N."/>
            <person name="Stefanini M."/>
            <person name="Chen Y."/>
            <person name="Segala C."/>
            <person name="Davenport C."/>
            <person name="Dematte L."/>
            <person name="Mraz A."/>
            <person name="Battilana J."/>
            <person name="Stormo K."/>
            <person name="Costa F."/>
            <person name="Tao Q."/>
            <person name="Si-Ammour A."/>
            <person name="Harkins T."/>
            <person name="Lackey A."/>
            <person name="Perbost C."/>
            <person name="Taillon B."/>
            <person name="Stella A."/>
            <person name="Solovyev V."/>
            <person name="Fawcett J.A."/>
            <person name="Sterck L."/>
            <person name="Vandepoele K."/>
            <person name="Grando S.M."/>
            <person name="Toppo S."/>
            <person name="Moser C."/>
            <person name="Lanchbury J."/>
            <person name="Bogden R."/>
            <person name="Skolnick M."/>
            <person name="Sgaramella V."/>
            <person name="Bhatnagar S.K."/>
            <person name="Fontana P."/>
            <person name="Gutin A."/>
            <person name="Van de Peer Y."/>
            <person name="Salamini F."/>
            <person name="Viola R."/>
        </authorList>
    </citation>
    <scope>NUCLEOTIDE SEQUENCE</scope>
</reference>
<dbReference type="PANTHER" id="PTHR37984:SF5">
    <property type="entry name" value="PROTEIN NYNRIN-LIKE"/>
    <property type="match status" value="1"/>
</dbReference>
<feature type="domain" description="Integrase zinc-binding" evidence="4">
    <location>
        <begin position="400"/>
        <end position="436"/>
    </location>
</feature>
<dbReference type="Pfam" id="PF17921">
    <property type="entry name" value="Integrase_H2C2"/>
    <property type="match status" value="1"/>
</dbReference>
<evidence type="ECO:0008006" key="6">
    <source>
        <dbReference type="Google" id="ProtNLM"/>
    </source>
</evidence>
<dbReference type="Gene3D" id="1.10.340.70">
    <property type="match status" value="1"/>
</dbReference>
<dbReference type="InterPro" id="IPR050951">
    <property type="entry name" value="Retrovirus_Pol_polyprotein"/>
</dbReference>
<dbReference type="PANTHER" id="PTHR37984">
    <property type="entry name" value="PROTEIN CBG26694"/>
    <property type="match status" value="1"/>
</dbReference>
<evidence type="ECO:0000259" key="4">
    <source>
        <dbReference type="Pfam" id="PF17921"/>
    </source>
</evidence>
<accession>A5BZ95</accession>
<dbReference type="InterPro" id="IPR041588">
    <property type="entry name" value="Integrase_H2C2"/>
</dbReference>
<keyword evidence="1" id="KW-0511">Multifunctional enzyme</keyword>